<evidence type="ECO:0000313" key="1">
    <source>
        <dbReference type="EMBL" id="ORY99652.1"/>
    </source>
</evidence>
<organism evidence="1 2">
    <name type="scientific">Absidia repens</name>
    <dbReference type="NCBI Taxonomy" id="90262"/>
    <lineage>
        <taxon>Eukaryota</taxon>
        <taxon>Fungi</taxon>
        <taxon>Fungi incertae sedis</taxon>
        <taxon>Mucoromycota</taxon>
        <taxon>Mucoromycotina</taxon>
        <taxon>Mucoromycetes</taxon>
        <taxon>Mucorales</taxon>
        <taxon>Cunninghamellaceae</taxon>
        <taxon>Absidia</taxon>
    </lineage>
</organism>
<keyword evidence="2" id="KW-1185">Reference proteome</keyword>
<accession>A0A1X2HKL4</accession>
<name>A0A1X2HKL4_9FUNG</name>
<gene>
    <name evidence="1" type="ORF">BCR42DRAFT_339263</name>
</gene>
<comment type="caution">
    <text evidence="1">The sequence shown here is derived from an EMBL/GenBank/DDBJ whole genome shotgun (WGS) entry which is preliminary data.</text>
</comment>
<reference evidence="1 2" key="1">
    <citation type="submission" date="2016-07" db="EMBL/GenBank/DDBJ databases">
        <title>Pervasive Adenine N6-methylation of Active Genes in Fungi.</title>
        <authorList>
            <consortium name="DOE Joint Genome Institute"/>
            <person name="Mondo S.J."/>
            <person name="Dannebaum R.O."/>
            <person name="Kuo R.C."/>
            <person name="Labutti K."/>
            <person name="Haridas S."/>
            <person name="Kuo A."/>
            <person name="Salamov A."/>
            <person name="Ahrendt S.R."/>
            <person name="Lipzen A."/>
            <person name="Sullivan W."/>
            <person name="Andreopoulos W.B."/>
            <person name="Clum A."/>
            <person name="Lindquist E."/>
            <person name="Daum C."/>
            <person name="Ramamoorthy G.K."/>
            <person name="Gryganskyi A."/>
            <person name="Culley D."/>
            <person name="Magnuson J.K."/>
            <person name="James T.Y."/>
            <person name="O'Malley M.A."/>
            <person name="Stajich J.E."/>
            <person name="Spatafora J.W."/>
            <person name="Visel A."/>
            <person name="Grigoriev I.V."/>
        </authorList>
    </citation>
    <scope>NUCLEOTIDE SEQUENCE [LARGE SCALE GENOMIC DNA]</scope>
    <source>
        <strain evidence="1 2">NRRL 1336</strain>
    </source>
</reference>
<dbReference type="EMBL" id="MCGE01000060">
    <property type="protein sequence ID" value="ORY99652.1"/>
    <property type="molecule type" value="Genomic_DNA"/>
</dbReference>
<dbReference type="Proteomes" id="UP000193560">
    <property type="component" value="Unassembled WGS sequence"/>
</dbReference>
<evidence type="ECO:0000313" key="2">
    <source>
        <dbReference type="Proteomes" id="UP000193560"/>
    </source>
</evidence>
<dbReference type="AlphaFoldDB" id="A0A1X2HKL4"/>
<proteinExistence type="predicted"/>
<sequence>MVKCLQERSLCDKIFVSSYSVADEPLTSRDMNESNDLSNGLECVFGNTQAMISYIRSSEKNVCLVAIDFSGLSTNTSDLITFIENHENLKTIITDTLPYKHKVHVFERHSVLENPSLLNAFNCRSKDDSFFICDINKMGV</sequence>
<dbReference type="OrthoDB" id="2264060at2759"/>
<protein>
    <submittedName>
        <fullName evidence="1">Uncharacterized protein</fullName>
    </submittedName>
</protein>